<protein>
    <recommendedName>
        <fullName evidence="3">Single-stranded DNA-binding protein</fullName>
    </recommendedName>
</protein>
<sequence>MNPLLSTVIEEVSNLKSGEEFVVKDLFKGYVWKRLNKSTRLNLGILFLNEVRNNSSLKVTILDKTSSNQQVYLKE</sequence>
<keyword evidence="2" id="KW-1185">Reference proteome</keyword>
<reference evidence="1 2" key="1">
    <citation type="submission" date="2020-07" db="EMBL/GenBank/DDBJ databases">
        <title>A new beta-1,3-glucan-decomposing anaerobic bacterium isolated from anoxic soil subjected to biological soil disinfestation.</title>
        <authorList>
            <person name="Ueki A."/>
            <person name="Tonouchi A."/>
        </authorList>
    </citation>
    <scope>NUCLEOTIDE SEQUENCE [LARGE SCALE GENOMIC DNA]</scope>
    <source>
        <strain evidence="1 2">TW1</strain>
    </source>
</reference>
<accession>A0A6V8SJ95</accession>
<name>A0A6V8SJ95_9CLOT</name>
<comment type="caution">
    <text evidence="1">The sequence shown here is derived from an EMBL/GenBank/DDBJ whole genome shotgun (WGS) entry which is preliminary data.</text>
</comment>
<organism evidence="1 2">
    <name type="scientific">Clostridium fungisolvens</name>
    <dbReference type="NCBI Taxonomy" id="1604897"/>
    <lineage>
        <taxon>Bacteria</taxon>
        <taxon>Bacillati</taxon>
        <taxon>Bacillota</taxon>
        <taxon>Clostridia</taxon>
        <taxon>Eubacteriales</taxon>
        <taxon>Clostridiaceae</taxon>
        <taxon>Clostridium</taxon>
    </lineage>
</organism>
<dbReference type="AlphaFoldDB" id="A0A6V8SJ95"/>
<dbReference type="EMBL" id="BLZR01000001">
    <property type="protein sequence ID" value="GFP76595.1"/>
    <property type="molecule type" value="Genomic_DNA"/>
</dbReference>
<evidence type="ECO:0008006" key="3">
    <source>
        <dbReference type="Google" id="ProtNLM"/>
    </source>
</evidence>
<dbReference type="Pfam" id="PF07205">
    <property type="entry name" value="DUF1413"/>
    <property type="match status" value="1"/>
</dbReference>
<evidence type="ECO:0000313" key="2">
    <source>
        <dbReference type="Proteomes" id="UP000580568"/>
    </source>
</evidence>
<proteinExistence type="predicted"/>
<dbReference type="Proteomes" id="UP000580568">
    <property type="component" value="Unassembled WGS sequence"/>
</dbReference>
<evidence type="ECO:0000313" key="1">
    <source>
        <dbReference type="EMBL" id="GFP76595.1"/>
    </source>
</evidence>
<gene>
    <name evidence="1" type="ORF">bsdtw1_02698</name>
</gene>
<dbReference type="InterPro" id="IPR010813">
    <property type="entry name" value="DUF1413"/>
</dbReference>
<dbReference type="RefSeq" id="WP_183278013.1">
    <property type="nucleotide sequence ID" value="NZ_BLZR01000001.1"/>
</dbReference>